<dbReference type="PROSITE" id="PS51379">
    <property type="entry name" value="4FE4S_FER_2"/>
    <property type="match status" value="1"/>
</dbReference>
<dbReference type="STRING" id="481446.NIT7645_02052"/>
<dbReference type="EMBL" id="CVRL01000015">
    <property type="protein sequence ID" value="CRL10758.1"/>
    <property type="molecule type" value="Genomic_DNA"/>
</dbReference>
<keyword evidence="4" id="KW-1185">Reference proteome</keyword>
<feature type="region of interest" description="Disordered" evidence="1">
    <location>
        <begin position="35"/>
        <end position="64"/>
    </location>
</feature>
<accession>A0A0H5D210</accession>
<dbReference type="RefSeq" id="WP_050673160.1">
    <property type="nucleotide sequence ID" value="NZ_CVRL01000015.1"/>
</dbReference>
<name>A0A0H5D210_9RHOB</name>
<sequence>MSPTTPPTYTDIAHSAAEAGLEIYGAFHAAADDLGSDLGKDAATKGPDLPPNSAKPDGPQPDGTMVLFGTGPGFWAQFETTPEFRDGTADPVDRWSRRTIDALAAAWGAQARYPFTGPPYQPFVAWARASGRCFTSPSQMLVHDRLGMMISFRGALYFAHYIDLPPPPRSTSPCESCTGRPCLTACPVDALVAGGPYGVAACHDHLNTAAGASCLFGGCLARRACPLSARAARPLSQSAHHMRYFHNQ</sequence>
<evidence type="ECO:0000259" key="2">
    <source>
        <dbReference type="PROSITE" id="PS51379"/>
    </source>
</evidence>
<protein>
    <recommendedName>
        <fullName evidence="2">4Fe-4S ferredoxin-type domain-containing protein</fullName>
    </recommendedName>
</protein>
<gene>
    <name evidence="3" type="ORF">NIT7321_01606</name>
</gene>
<reference evidence="4" key="1">
    <citation type="submission" date="2015-05" db="EMBL/GenBank/DDBJ databases">
        <authorList>
            <person name="Rodrigo-Torres Lidia"/>
            <person name="Arahal R.David."/>
        </authorList>
    </citation>
    <scope>NUCLEOTIDE SEQUENCE [LARGE SCALE GENOMIC DNA]</scope>
    <source>
        <strain evidence="4">CECT 7321</strain>
    </source>
</reference>
<evidence type="ECO:0000313" key="3">
    <source>
        <dbReference type="EMBL" id="CRL10758.1"/>
    </source>
</evidence>
<proteinExistence type="predicted"/>
<dbReference type="Proteomes" id="UP000043764">
    <property type="component" value="Unassembled WGS sequence"/>
</dbReference>
<feature type="domain" description="4Fe-4S ferredoxin-type" evidence="2">
    <location>
        <begin position="165"/>
        <end position="196"/>
    </location>
</feature>
<evidence type="ECO:0000256" key="1">
    <source>
        <dbReference type="SAM" id="MobiDB-lite"/>
    </source>
</evidence>
<evidence type="ECO:0000313" key="4">
    <source>
        <dbReference type="Proteomes" id="UP000043764"/>
    </source>
</evidence>
<dbReference type="InterPro" id="IPR017896">
    <property type="entry name" value="4Fe4S_Fe-S-bd"/>
</dbReference>
<organism evidence="3 4">
    <name type="scientific">Phaeobacter italicus</name>
    <dbReference type="NCBI Taxonomy" id="481446"/>
    <lineage>
        <taxon>Bacteria</taxon>
        <taxon>Pseudomonadati</taxon>
        <taxon>Pseudomonadota</taxon>
        <taxon>Alphaproteobacteria</taxon>
        <taxon>Rhodobacterales</taxon>
        <taxon>Roseobacteraceae</taxon>
        <taxon>Phaeobacter</taxon>
    </lineage>
</organism>
<dbReference type="AlphaFoldDB" id="A0A0H5D210"/>